<dbReference type="PANTHER" id="PTHR11260:SF781">
    <property type="entry name" value="GLUTATHIONE S-TRANSFERASE U19"/>
    <property type="match status" value="1"/>
</dbReference>
<dbReference type="InterPro" id="IPR045074">
    <property type="entry name" value="GST_C_Tau"/>
</dbReference>
<protein>
    <recommendedName>
        <fullName evidence="1">GST C-terminal domain-containing protein</fullName>
    </recommendedName>
</protein>
<dbReference type="AlphaFoldDB" id="A0A9D4UL30"/>
<evidence type="ECO:0000313" key="3">
    <source>
        <dbReference type="Proteomes" id="UP000886520"/>
    </source>
</evidence>
<dbReference type="InterPro" id="IPR045073">
    <property type="entry name" value="Omega/Tau-like"/>
</dbReference>
<dbReference type="SUPFAM" id="SSF47616">
    <property type="entry name" value="GST C-terminal domain-like"/>
    <property type="match status" value="1"/>
</dbReference>
<evidence type="ECO:0000313" key="2">
    <source>
        <dbReference type="EMBL" id="KAI5069273.1"/>
    </source>
</evidence>
<dbReference type="EMBL" id="JABFUD020000015">
    <property type="protein sequence ID" value="KAI5069273.1"/>
    <property type="molecule type" value="Genomic_DNA"/>
</dbReference>
<dbReference type="InterPro" id="IPR036282">
    <property type="entry name" value="Glutathione-S-Trfase_C_sf"/>
</dbReference>
<reference evidence="2" key="1">
    <citation type="submission" date="2021-01" db="EMBL/GenBank/DDBJ databases">
        <title>Adiantum capillus-veneris genome.</title>
        <authorList>
            <person name="Fang Y."/>
            <person name="Liao Q."/>
        </authorList>
    </citation>
    <scope>NUCLEOTIDE SEQUENCE</scope>
    <source>
        <strain evidence="2">H3</strain>
        <tissue evidence="2">Leaf</tissue>
    </source>
</reference>
<feature type="domain" description="GST C-terminal" evidence="1">
    <location>
        <begin position="34"/>
        <end position="163"/>
    </location>
</feature>
<keyword evidence="3" id="KW-1185">Reference proteome</keyword>
<name>A0A9D4UL30_ADICA</name>
<sequence length="176" mass="19709">MNLTSPGTRASCFWSPTLCIRRYQCSSIRASPSDPYQRALVRFWADYVDKKVYEGWLLIVKNVEGKSMEQGRSVVRESMVALDGALRDVFGPGPYFGGDQLNLVDIVLAPYLCGIDTMETLGNFKVLNESTCPHLCAWAKAVVHYPGVKEGLATTPSQNFLEYIRSIRKTMFGLIE</sequence>
<dbReference type="Gene3D" id="1.20.1050.10">
    <property type="match status" value="1"/>
</dbReference>
<dbReference type="GO" id="GO:0004364">
    <property type="term" value="F:glutathione transferase activity"/>
    <property type="evidence" value="ECO:0007669"/>
    <property type="project" value="InterPro"/>
</dbReference>
<dbReference type="PROSITE" id="PS50405">
    <property type="entry name" value="GST_CTER"/>
    <property type="match status" value="1"/>
</dbReference>
<dbReference type="OrthoDB" id="202840at2759"/>
<dbReference type="GO" id="GO:0006749">
    <property type="term" value="P:glutathione metabolic process"/>
    <property type="evidence" value="ECO:0007669"/>
    <property type="project" value="InterPro"/>
</dbReference>
<organism evidence="2 3">
    <name type="scientific">Adiantum capillus-veneris</name>
    <name type="common">Maidenhair fern</name>
    <dbReference type="NCBI Taxonomy" id="13818"/>
    <lineage>
        <taxon>Eukaryota</taxon>
        <taxon>Viridiplantae</taxon>
        <taxon>Streptophyta</taxon>
        <taxon>Embryophyta</taxon>
        <taxon>Tracheophyta</taxon>
        <taxon>Polypodiopsida</taxon>
        <taxon>Polypodiidae</taxon>
        <taxon>Polypodiales</taxon>
        <taxon>Pteridineae</taxon>
        <taxon>Pteridaceae</taxon>
        <taxon>Vittarioideae</taxon>
        <taxon>Adiantum</taxon>
    </lineage>
</organism>
<dbReference type="PANTHER" id="PTHR11260">
    <property type="entry name" value="GLUTATHIONE S-TRANSFERASE, GST, SUPERFAMILY, GST DOMAIN CONTAINING"/>
    <property type="match status" value="1"/>
</dbReference>
<dbReference type="InterPro" id="IPR010987">
    <property type="entry name" value="Glutathione-S-Trfase_C-like"/>
</dbReference>
<dbReference type="InterPro" id="IPR004046">
    <property type="entry name" value="GST_C"/>
</dbReference>
<comment type="caution">
    <text evidence="2">The sequence shown here is derived from an EMBL/GenBank/DDBJ whole genome shotgun (WGS) entry which is preliminary data.</text>
</comment>
<accession>A0A9D4UL30</accession>
<proteinExistence type="predicted"/>
<gene>
    <name evidence="2" type="ORF">GOP47_0015574</name>
</gene>
<dbReference type="Pfam" id="PF00043">
    <property type="entry name" value="GST_C"/>
    <property type="match status" value="1"/>
</dbReference>
<dbReference type="CDD" id="cd03185">
    <property type="entry name" value="GST_C_Tau"/>
    <property type="match status" value="1"/>
</dbReference>
<dbReference type="Proteomes" id="UP000886520">
    <property type="component" value="Chromosome 15"/>
</dbReference>
<dbReference type="GO" id="GO:0005737">
    <property type="term" value="C:cytoplasm"/>
    <property type="evidence" value="ECO:0007669"/>
    <property type="project" value="TreeGrafter"/>
</dbReference>
<evidence type="ECO:0000259" key="1">
    <source>
        <dbReference type="PROSITE" id="PS50405"/>
    </source>
</evidence>